<accession>A0A547P918</accession>
<evidence type="ECO:0000256" key="2">
    <source>
        <dbReference type="ARBA" id="ARBA00022692"/>
    </source>
</evidence>
<dbReference type="Pfam" id="PF03544">
    <property type="entry name" value="TonB_C"/>
    <property type="match status" value="1"/>
</dbReference>
<dbReference type="InterPro" id="IPR037682">
    <property type="entry name" value="TonB_C"/>
</dbReference>
<proteinExistence type="predicted"/>
<dbReference type="Proteomes" id="UP000316343">
    <property type="component" value="Unassembled WGS sequence"/>
</dbReference>
<dbReference type="GO" id="GO:0055085">
    <property type="term" value="P:transmembrane transport"/>
    <property type="evidence" value="ECO:0007669"/>
    <property type="project" value="InterPro"/>
</dbReference>
<evidence type="ECO:0000256" key="5">
    <source>
        <dbReference type="SAM" id="MobiDB-lite"/>
    </source>
</evidence>
<dbReference type="OrthoDB" id="7585155at2"/>
<evidence type="ECO:0000256" key="6">
    <source>
        <dbReference type="SAM" id="Phobius"/>
    </source>
</evidence>
<feature type="region of interest" description="Disordered" evidence="5">
    <location>
        <begin position="46"/>
        <end position="81"/>
    </location>
</feature>
<sequence>MSYAQKANRTNPVAIMGALGVPAAFGVLLVTGLAIHQAVAPPDPRLAGYQVPIKPPQPPPPPPEPQQQTAQQQTVSKSSQAPVETTFNFEFVPGPATPIETLPDLTGGIIGPIEIPGNTAEIVPPTALPDPIAASPRGNPGEWVTDNDYRSTWIRREMSGVAGFSVTIDTNGRVSGCTITRSTGHSQLDDATCKLLERRARFNPAKDSNGKPVSGTYRNSVNWRLPD</sequence>
<dbReference type="EMBL" id="VHJK01000001">
    <property type="protein sequence ID" value="TRD10640.1"/>
    <property type="molecule type" value="Genomic_DNA"/>
</dbReference>
<evidence type="ECO:0000259" key="7">
    <source>
        <dbReference type="PROSITE" id="PS52015"/>
    </source>
</evidence>
<evidence type="ECO:0000256" key="4">
    <source>
        <dbReference type="ARBA" id="ARBA00023136"/>
    </source>
</evidence>
<feature type="compositionally biased region" description="Pro residues" evidence="5">
    <location>
        <begin position="53"/>
        <end position="65"/>
    </location>
</feature>
<dbReference type="SUPFAM" id="SSF74653">
    <property type="entry name" value="TolA/TonB C-terminal domain"/>
    <property type="match status" value="1"/>
</dbReference>
<dbReference type="RefSeq" id="WP_142786902.1">
    <property type="nucleotide sequence ID" value="NZ_VHJK01000001.1"/>
</dbReference>
<evidence type="ECO:0000256" key="3">
    <source>
        <dbReference type="ARBA" id="ARBA00022989"/>
    </source>
</evidence>
<feature type="compositionally biased region" description="Polar residues" evidence="5">
    <location>
        <begin position="216"/>
        <end position="227"/>
    </location>
</feature>
<dbReference type="GO" id="GO:0016020">
    <property type="term" value="C:membrane"/>
    <property type="evidence" value="ECO:0007669"/>
    <property type="project" value="UniProtKB-SubCell"/>
</dbReference>
<keyword evidence="3 6" id="KW-1133">Transmembrane helix</keyword>
<dbReference type="NCBIfam" id="TIGR01352">
    <property type="entry name" value="tonB_Cterm"/>
    <property type="match status" value="1"/>
</dbReference>
<keyword evidence="4 6" id="KW-0472">Membrane</keyword>
<evidence type="ECO:0000313" key="8">
    <source>
        <dbReference type="EMBL" id="TRD10640.1"/>
    </source>
</evidence>
<gene>
    <name evidence="8" type="ORF">FGU71_01330</name>
</gene>
<feature type="region of interest" description="Disordered" evidence="5">
    <location>
        <begin position="203"/>
        <end position="227"/>
    </location>
</feature>
<organism evidence="8 9">
    <name type="scientific">Erythrobacter insulae</name>
    <dbReference type="NCBI Taxonomy" id="2584124"/>
    <lineage>
        <taxon>Bacteria</taxon>
        <taxon>Pseudomonadati</taxon>
        <taxon>Pseudomonadota</taxon>
        <taxon>Alphaproteobacteria</taxon>
        <taxon>Sphingomonadales</taxon>
        <taxon>Erythrobacteraceae</taxon>
        <taxon>Erythrobacter/Porphyrobacter group</taxon>
        <taxon>Erythrobacter</taxon>
    </lineage>
</organism>
<dbReference type="Gene3D" id="3.30.1150.10">
    <property type="match status" value="1"/>
</dbReference>
<dbReference type="AlphaFoldDB" id="A0A547P918"/>
<feature type="transmembrane region" description="Helical" evidence="6">
    <location>
        <begin position="12"/>
        <end position="35"/>
    </location>
</feature>
<keyword evidence="9" id="KW-1185">Reference proteome</keyword>
<name>A0A547P918_9SPHN</name>
<reference evidence="8 9" key="1">
    <citation type="submission" date="2019-06" db="EMBL/GenBank/DDBJ databases">
        <title>Erythrobacter insulae sp. nov., isolated from a tidal flat.</title>
        <authorList>
            <person name="Yoon J.-H."/>
        </authorList>
    </citation>
    <scope>NUCLEOTIDE SEQUENCE [LARGE SCALE GENOMIC DNA]</scope>
    <source>
        <strain evidence="8 9">JBTF-M21</strain>
    </source>
</reference>
<keyword evidence="2 6" id="KW-0812">Transmembrane</keyword>
<evidence type="ECO:0000256" key="1">
    <source>
        <dbReference type="ARBA" id="ARBA00004167"/>
    </source>
</evidence>
<protein>
    <submittedName>
        <fullName evidence="8">Energy transducer TonB</fullName>
    </submittedName>
</protein>
<comment type="caution">
    <text evidence="8">The sequence shown here is derived from an EMBL/GenBank/DDBJ whole genome shotgun (WGS) entry which is preliminary data.</text>
</comment>
<feature type="domain" description="TonB C-terminal" evidence="7">
    <location>
        <begin position="134"/>
        <end position="227"/>
    </location>
</feature>
<comment type="subcellular location">
    <subcellularLocation>
        <location evidence="1">Membrane</location>
        <topology evidence="1">Single-pass membrane protein</topology>
    </subcellularLocation>
</comment>
<evidence type="ECO:0000313" key="9">
    <source>
        <dbReference type="Proteomes" id="UP000316343"/>
    </source>
</evidence>
<dbReference type="InterPro" id="IPR006260">
    <property type="entry name" value="TonB/TolA_C"/>
</dbReference>
<dbReference type="PROSITE" id="PS52015">
    <property type="entry name" value="TONB_CTD"/>
    <property type="match status" value="1"/>
</dbReference>